<dbReference type="InterPro" id="IPR036877">
    <property type="entry name" value="SUI1_dom_sf"/>
</dbReference>
<dbReference type="GeneID" id="100371087"/>
<evidence type="ECO:0000256" key="2">
    <source>
        <dbReference type="RuleBase" id="RU361273"/>
    </source>
</evidence>
<evidence type="ECO:0000259" key="4">
    <source>
        <dbReference type="PROSITE" id="PS50296"/>
    </source>
</evidence>
<dbReference type="NCBIfam" id="TIGR01159">
    <property type="entry name" value="DRP1"/>
    <property type="match status" value="1"/>
</dbReference>
<protein>
    <recommendedName>
        <fullName evidence="2">Density-regulated protein</fullName>
    </recommendedName>
</protein>
<accession>A0ABM0GI81</accession>
<dbReference type="InterPro" id="IPR005873">
    <property type="entry name" value="DENR_eukaryotes"/>
</dbReference>
<dbReference type="InterPro" id="IPR046447">
    <property type="entry name" value="DENR_C"/>
</dbReference>
<evidence type="ECO:0000256" key="3">
    <source>
        <dbReference type="SAM" id="MobiDB-lite"/>
    </source>
</evidence>
<dbReference type="RefSeq" id="XP_002730386.1">
    <property type="nucleotide sequence ID" value="XM_002730340.2"/>
</dbReference>
<dbReference type="InterPro" id="IPR048517">
    <property type="entry name" value="DENR_N"/>
</dbReference>
<organism evidence="5 7">
    <name type="scientific">Saccoglossus kowalevskii</name>
    <name type="common">Acorn worm</name>
    <dbReference type="NCBI Taxonomy" id="10224"/>
    <lineage>
        <taxon>Eukaryota</taxon>
        <taxon>Metazoa</taxon>
        <taxon>Hemichordata</taxon>
        <taxon>Enteropneusta</taxon>
        <taxon>Harrimaniidae</taxon>
        <taxon>Saccoglossus</taxon>
    </lineage>
</organism>
<dbReference type="InterPro" id="IPR001950">
    <property type="entry name" value="SUI1"/>
</dbReference>
<feature type="compositionally biased region" description="Basic residues" evidence="3">
    <location>
        <begin position="74"/>
        <end position="90"/>
    </location>
</feature>
<name>A0ABM0GI81_SACKO</name>
<comment type="similarity">
    <text evidence="1 2">Belongs to the DENR family.</text>
</comment>
<keyword evidence="5" id="KW-1185">Reference proteome</keyword>
<evidence type="ECO:0000256" key="1">
    <source>
        <dbReference type="ARBA" id="ARBA00007514"/>
    </source>
</evidence>
<proteinExistence type="inferred from homology"/>
<evidence type="ECO:0000313" key="6">
    <source>
        <dbReference type="RefSeq" id="XP_002730386.1"/>
    </source>
</evidence>
<dbReference type="PROSITE" id="PS50296">
    <property type="entry name" value="SUI1"/>
    <property type="match status" value="1"/>
</dbReference>
<feature type="region of interest" description="Disordered" evidence="3">
    <location>
        <begin position="61"/>
        <end position="90"/>
    </location>
</feature>
<dbReference type="PANTHER" id="PTHR12789">
    <property type="entry name" value="DENSITY-REGULATED PROTEIN HOMOLOG"/>
    <property type="match status" value="1"/>
</dbReference>
<dbReference type="Gene3D" id="3.30.780.10">
    <property type="entry name" value="SUI1-like domain"/>
    <property type="match status" value="1"/>
</dbReference>
<dbReference type="CDD" id="cd11607">
    <property type="entry name" value="DENR_C"/>
    <property type="match status" value="1"/>
</dbReference>
<dbReference type="InterPro" id="IPR050318">
    <property type="entry name" value="DENR/SUI1_TIF"/>
</dbReference>
<sequence>MASADVEDVPQKDVSYPRKLIYCGECTMPLEFCEFHPNYEKCKKWLEKNLPDQFDALMRLSEDDPTAGGEGEKKKQKRGGRGMIKTRKKTGPQKVTIARMQRNKRKYVTVVRGLSTFDIDLKVASKHFANRFATGSSVTGDDEIVIQGDVTYDIIDVVQDKWAEIEDEMIEDLGDQKR</sequence>
<dbReference type="Pfam" id="PF01253">
    <property type="entry name" value="SUI1"/>
    <property type="match status" value="1"/>
</dbReference>
<dbReference type="SUPFAM" id="SSF55159">
    <property type="entry name" value="eIF1-like"/>
    <property type="match status" value="1"/>
</dbReference>
<reference evidence="6 7" key="1">
    <citation type="submission" date="2025-05" db="UniProtKB">
        <authorList>
            <consortium name="RefSeq"/>
        </authorList>
    </citation>
    <scope>IDENTIFICATION</scope>
    <source>
        <tissue evidence="6 7">Testes</tissue>
    </source>
</reference>
<evidence type="ECO:0000313" key="7">
    <source>
        <dbReference type="RefSeq" id="XP_002730388.1"/>
    </source>
</evidence>
<evidence type="ECO:0000313" key="5">
    <source>
        <dbReference type="Proteomes" id="UP000694865"/>
    </source>
</evidence>
<dbReference type="Pfam" id="PF21023">
    <property type="entry name" value="DENR_N"/>
    <property type="match status" value="1"/>
</dbReference>
<feature type="domain" description="SUI1" evidence="4">
    <location>
        <begin position="95"/>
        <end position="162"/>
    </location>
</feature>
<dbReference type="PANTHER" id="PTHR12789:SF0">
    <property type="entry name" value="DENSITY-REGULATED PROTEIN"/>
    <property type="match status" value="1"/>
</dbReference>
<dbReference type="Proteomes" id="UP000694865">
    <property type="component" value="Unplaced"/>
</dbReference>
<gene>
    <name evidence="6 7" type="primary">LOC100371087</name>
</gene>
<dbReference type="RefSeq" id="XP_002730388.1">
    <property type="nucleotide sequence ID" value="XM_002730342.2"/>
</dbReference>